<dbReference type="Proteomes" id="UP000250583">
    <property type="component" value="Unassembled WGS sequence"/>
</dbReference>
<comment type="caution">
    <text evidence="1">The sequence shown here is derived from an EMBL/GenBank/DDBJ whole genome shotgun (WGS) entry which is preliminary data.</text>
</comment>
<reference evidence="1 2" key="1">
    <citation type="submission" date="2018-02" db="EMBL/GenBank/DDBJ databases">
        <title>Complete genome sequencing of Faecalibacterium prausnitzii strains isolated from the human gut.</title>
        <authorList>
            <person name="Fitzgerald B.C."/>
            <person name="Shkoporov A.N."/>
            <person name="Ross P.R."/>
            <person name="Hill C."/>
        </authorList>
    </citation>
    <scope>NUCLEOTIDE SEQUENCE [LARGE SCALE GENOMIC DNA]</scope>
    <source>
        <strain evidence="1 2">APC923/61-1</strain>
    </source>
</reference>
<protein>
    <submittedName>
        <fullName evidence="1">Uncharacterized protein</fullName>
    </submittedName>
</protein>
<evidence type="ECO:0000313" key="1">
    <source>
        <dbReference type="EMBL" id="RAW61276.1"/>
    </source>
</evidence>
<proteinExistence type="predicted"/>
<name>A0A329UJE3_9FIRM</name>
<gene>
    <name evidence="1" type="ORF">C4N22_00890</name>
</gene>
<dbReference type="AlphaFoldDB" id="A0A329UJE3"/>
<dbReference type="EMBL" id="PRLE01000001">
    <property type="protein sequence ID" value="RAW61276.1"/>
    <property type="molecule type" value="Genomic_DNA"/>
</dbReference>
<dbReference type="RefSeq" id="WP_112147635.1">
    <property type="nucleotide sequence ID" value="NZ_PRLE01000001.1"/>
</dbReference>
<accession>A0A329UJE3</accession>
<dbReference type="OrthoDB" id="2022131at2"/>
<sequence length="146" mass="15369">MATSVKNAIARALVEGVITDLMLKTNTDNVVLDDNGTEVTLSAKLAEYIAALNGKATPEDITNALNSYVKKDGSKVLSTNDFTTDLLNKLNGIAAGAQVNKIETIKVNGTAQTVTSKGVNIAMPVIYAQASEPTGLKAGDLWFQIL</sequence>
<organism evidence="1 2">
    <name type="scientific">Faecalibacterium prausnitzii</name>
    <dbReference type="NCBI Taxonomy" id="853"/>
    <lineage>
        <taxon>Bacteria</taxon>
        <taxon>Bacillati</taxon>
        <taxon>Bacillota</taxon>
        <taxon>Clostridia</taxon>
        <taxon>Eubacteriales</taxon>
        <taxon>Oscillospiraceae</taxon>
        <taxon>Faecalibacterium</taxon>
    </lineage>
</organism>
<evidence type="ECO:0000313" key="2">
    <source>
        <dbReference type="Proteomes" id="UP000250583"/>
    </source>
</evidence>